<keyword evidence="9" id="KW-1185">Reference proteome</keyword>
<dbReference type="Gene3D" id="2.60.40.2380">
    <property type="match status" value="1"/>
</dbReference>
<protein>
    <recommendedName>
        <fullName evidence="2">diguanylate cyclase</fullName>
        <ecNumber evidence="2">2.7.7.65</ecNumber>
    </recommendedName>
</protein>
<evidence type="ECO:0000256" key="6">
    <source>
        <dbReference type="SAM" id="SignalP"/>
    </source>
</evidence>
<feature type="transmembrane region" description="Helical" evidence="5">
    <location>
        <begin position="206"/>
        <end position="232"/>
    </location>
</feature>
<dbReference type="EMBL" id="BJUM01000010">
    <property type="protein sequence ID" value="GEK54425.1"/>
    <property type="molecule type" value="Genomic_DNA"/>
</dbReference>
<reference evidence="8 9" key="1">
    <citation type="submission" date="2019-07" db="EMBL/GenBank/DDBJ databases">
        <title>Whole genome shotgun sequence of Pseudoalteromonas espejiana NBRC 102222.</title>
        <authorList>
            <person name="Hosoyama A."/>
            <person name="Uohara A."/>
            <person name="Ohji S."/>
            <person name="Ichikawa N."/>
        </authorList>
    </citation>
    <scope>NUCLEOTIDE SEQUENCE [LARGE SCALE GENOMIC DNA]</scope>
    <source>
        <strain evidence="8 9">NBRC 102222</strain>
    </source>
</reference>
<feature type="transmembrane region" description="Helical" evidence="5">
    <location>
        <begin position="329"/>
        <end position="352"/>
    </location>
</feature>
<feature type="transmembrane region" description="Helical" evidence="5">
    <location>
        <begin position="270"/>
        <end position="289"/>
    </location>
</feature>
<feature type="domain" description="GGDEF" evidence="7">
    <location>
        <begin position="479"/>
        <end position="614"/>
    </location>
</feature>
<dbReference type="InterPro" id="IPR011623">
    <property type="entry name" value="7TMR_DISM_rcpt_extracell_dom1"/>
</dbReference>
<dbReference type="NCBIfam" id="TIGR00254">
    <property type="entry name" value="GGDEF"/>
    <property type="match status" value="1"/>
</dbReference>
<dbReference type="AlphaFoldDB" id="A0A510XTR3"/>
<evidence type="ECO:0000313" key="8">
    <source>
        <dbReference type="EMBL" id="GEK54425.1"/>
    </source>
</evidence>
<dbReference type="PANTHER" id="PTHR45138:SF9">
    <property type="entry name" value="DIGUANYLATE CYCLASE DGCM-RELATED"/>
    <property type="match status" value="1"/>
</dbReference>
<dbReference type="SMART" id="SM00267">
    <property type="entry name" value="GGDEF"/>
    <property type="match status" value="1"/>
</dbReference>
<dbReference type="GO" id="GO:0016301">
    <property type="term" value="F:kinase activity"/>
    <property type="evidence" value="ECO:0007669"/>
    <property type="project" value="UniProtKB-KW"/>
</dbReference>
<evidence type="ECO:0000256" key="4">
    <source>
        <dbReference type="SAM" id="Coils"/>
    </source>
</evidence>
<dbReference type="RefSeq" id="WP_089348962.1">
    <property type="nucleotide sequence ID" value="NZ_BJUM01000010.1"/>
</dbReference>
<sequence>MASPKALLSLFMLLCSFCSVASPVITQNFKSVKIDTLHYSFSPTSAKNAYQSNINDWQKIADKPLNLGFEQRPVWLLFRVKNTLKNSVTPLLSLDNPLLNEAQVFHFYNSRLLSHTQTGDKFKLSERTIKSESLLAKLTLPPNSISTVIIRVNNTAGLRIPLTLWEQNAYLAHKSKLNLIYGLLIGFLFSLAMSCIVLCGFSRKLYFAYAGLITLILGLLLAYLCGFGGRYFHPSTPSIQQVMIPALLMLTTLLFLPLQKQLCQPKVSKLFKWQSFITNTYAITLLFIWALPSTLITLICLVFTPIVILYFVVSTYICMRSTPSKPIQALLIALVLFLCVIAYFNVAVFGLYPLSRYSLAFVFICFFGSTFCLCYGAMKRFILERDEQVITQQTLIAENAAQDTLLKERLALQEQTQKDLESLVDERTFELQVTLRELEDKNRELEQLNMEDSLTGVKNRRFFDKKLIMELRRSRREQTPLSVIMLDIDCFKSVNDNYGHLTGDQVIRAVADIIKQHLKRPLDEVARYGGEEFVVLLPNTPLEGAFEIAQKIRQAIENNTVTVAGTAVKVTISAGVNSAIIDDISNPELFTDDADKALYYAKQNGRNQVISFPIPQ</sequence>
<feature type="transmembrane region" description="Helical" evidence="5">
    <location>
        <begin position="179"/>
        <end position="199"/>
    </location>
</feature>
<dbReference type="GO" id="GO:0052621">
    <property type="term" value="F:diguanylate cyclase activity"/>
    <property type="evidence" value="ECO:0007669"/>
    <property type="project" value="UniProtKB-EC"/>
</dbReference>
<keyword evidence="8" id="KW-0808">Transferase</keyword>
<dbReference type="OrthoDB" id="5289013at2"/>
<dbReference type="InterPro" id="IPR043128">
    <property type="entry name" value="Rev_trsase/Diguanyl_cyclase"/>
</dbReference>
<comment type="catalytic activity">
    <reaction evidence="3">
        <text>2 GTP = 3',3'-c-di-GMP + 2 diphosphate</text>
        <dbReference type="Rhea" id="RHEA:24898"/>
        <dbReference type="ChEBI" id="CHEBI:33019"/>
        <dbReference type="ChEBI" id="CHEBI:37565"/>
        <dbReference type="ChEBI" id="CHEBI:58805"/>
        <dbReference type="EC" id="2.7.7.65"/>
    </reaction>
</comment>
<evidence type="ECO:0000256" key="3">
    <source>
        <dbReference type="ARBA" id="ARBA00034247"/>
    </source>
</evidence>
<evidence type="ECO:0000259" key="7">
    <source>
        <dbReference type="PROSITE" id="PS50887"/>
    </source>
</evidence>
<dbReference type="Gene3D" id="3.30.70.270">
    <property type="match status" value="1"/>
</dbReference>
<gene>
    <name evidence="8" type="ORF">PES01_12700</name>
</gene>
<dbReference type="SUPFAM" id="SSF55073">
    <property type="entry name" value="Nucleotide cyclase"/>
    <property type="match status" value="1"/>
</dbReference>
<feature type="chain" id="PRO_5022071536" description="diguanylate cyclase" evidence="6">
    <location>
        <begin position="22"/>
        <end position="616"/>
    </location>
</feature>
<feature type="transmembrane region" description="Helical" evidence="5">
    <location>
        <begin position="238"/>
        <end position="258"/>
    </location>
</feature>
<dbReference type="Proteomes" id="UP000321419">
    <property type="component" value="Unassembled WGS sequence"/>
</dbReference>
<dbReference type="Pfam" id="PF07696">
    <property type="entry name" value="7TMR-DISMED2"/>
    <property type="match status" value="1"/>
</dbReference>
<dbReference type="InterPro" id="IPR029787">
    <property type="entry name" value="Nucleotide_cyclase"/>
</dbReference>
<keyword evidence="8" id="KW-0418">Kinase</keyword>
<dbReference type="FunFam" id="3.30.70.270:FF:000001">
    <property type="entry name" value="Diguanylate cyclase domain protein"/>
    <property type="match status" value="1"/>
</dbReference>
<comment type="cofactor">
    <cofactor evidence="1">
        <name>Mg(2+)</name>
        <dbReference type="ChEBI" id="CHEBI:18420"/>
    </cofactor>
</comment>
<evidence type="ECO:0000256" key="5">
    <source>
        <dbReference type="SAM" id="Phobius"/>
    </source>
</evidence>
<dbReference type="PROSITE" id="PS50887">
    <property type="entry name" value="GGDEF"/>
    <property type="match status" value="1"/>
</dbReference>
<dbReference type="InterPro" id="IPR050469">
    <property type="entry name" value="Diguanylate_Cyclase"/>
</dbReference>
<dbReference type="InterPro" id="IPR000160">
    <property type="entry name" value="GGDEF_dom"/>
</dbReference>
<keyword evidence="6" id="KW-0732">Signal</keyword>
<feature type="signal peptide" evidence="6">
    <location>
        <begin position="1"/>
        <end position="21"/>
    </location>
</feature>
<feature type="coiled-coil region" evidence="4">
    <location>
        <begin position="428"/>
        <end position="455"/>
    </location>
</feature>
<evidence type="ECO:0000256" key="2">
    <source>
        <dbReference type="ARBA" id="ARBA00012528"/>
    </source>
</evidence>
<dbReference type="CDD" id="cd01949">
    <property type="entry name" value="GGDEF"/>
    <property type="match status" value="1"/>
</dbReference>
<dbReference type="EC" id="2.7.7.65" evidence="2"/>
<dbReference type="Pfam" id="PF00990">
    <property type="entry name" value="GGDEF"/>
    <property type="match status" value="1"/>
</dbReference>
<comment type="caution">
    <text evidence="8">The sequence shown here is derived from an EMBL/GenBank/DDBJ whole genome shotgun (WGS) entry which is preliminary data.</text>
</comment>
<keyword evidence="5" id="KW-0472">Membrane</keyword>
<dbReference type="PANTHER" id="PTHR45138">
    <property type="entry name" value="REGULATORY COMPONENTS OF SENSORY TRANSDUCTION SYSTEM"/>
    <property type="match status" value="1"/>
</dbReference>
<evidence type="ECO:0000256" key="1">
    <source>
        <dbReference type="ARBA" id="ARBA00001946"/>
    </source>
</evidence>
<keyword evidence="5" id="KW-1133">Transmembrane helix</keyword>
<dbReference type="GO" id="GO:0005886">
    <property type="term" value="C:plasma membrane"/>
    <property type="evidence" value="ECO:0007669"/>
    <property type="project" value="TreeGrafter"/>
</dbReference>
<proteinExistence type="predicted"/>
<organism evidence="8 9">
    <name type="scientific">Pseudoalteromonas espejiana</name>
    <dbReference type="NCBI Taxonomy" id="28107"/>
    <lineage>
        <taxon>Bacteria</taxon>
        <taxon>Pseudomonadati</taxon>
        <taxon>Pseudomonadota</taxon>
        <taxon>Gammaproteobacteria</taxon>
        <taxon>Alteromonadales</taxon>
        <taxon>Pseudoalteromonadaceae</taxon>
        <taxon>Pseudoalteromonas</taxon>
    </lineage>
</organism>
<accession>A0A510XTR3</accession>
<dbReference type="GO" id="GO:1902201">
    <property type="term" value="P:negative regulation of bacterial-type flagellum-dependent cell motility"/>
    <property type="evidence" value="ECO:0007669"/>
    <property type="project" value="TreeGrafter"/>
</dbReference>
<feature type="transmembrane region" description="Helical" evidence="5">
    <location>
        <begin position="295"/>
        <end position="317"/>
    </location>
</feature>
<feature type="transmembrane region" description="Helical" evidence="5">
    <location>
        <begin position="358"/>
        <end position="378"/>
    </location>
</feature>
<name>A0A510XTR3_9GAMM</name>
<dbReference type="GO" id="GO:0043709">
    <property type="term" value="P:cell adhesion involved in single-species biofilm formation"/>
    <property type="evidence" value="ECO:0007669"/>
    <property type="project" value="TreeGrafter"/>
</dbReference>
<keyword evidence="4" id="KW-0175">Coiled coil</keyword>
<evidence type="ECO:0000313" key="9">
    <source>
        <dbReference type="Proteomes" id="UP000321419"/>
    </source>
</evidence>
<dbReference type="Pfam" id="PF07695">
    <property type="entry name" value="7TMR-DISM_7TM"/>
    <property type="match status" value="1"/>
</dbReference>
<keyword evidence="5" id="KW-0812">Transmembrane</keyword>
<dbReference type="InterPro" id="IPR011622">
    <property type="entry name" value="7TMR_DISM_rcpt_extracell_dom2"/>
</dbReference>